<dbReference type="Gene3D" id="3.30.70.2660">
    <property type="match status" value="1"/>
</dbReference>
<dbReference type="InterPro" id="IPR010155">
    <property type="entry name" value="CRISPR-assoc_prot_Cas5d"/>
</dbReference>
<dbReference type="InterPro" id="IPR021124">
    <property type="entry name" value="CRISPR-assoc_prot_Cas5"/>
</dbReference>
<dbReference type="STRING" id="210007.SMU_1763c"/>
<keyword evidence="4" id="KW-1185">Reference proteome</keyword>
<dbReference type="PATRIC" id="fig|210007.7.peg.1574"/>
<dbReference type="GO" id="GO:0016787">
    <property type="term" value="F:hydrolase activity"/>
    <property type="evidence" value="ECO:0007669"/>
    <property type="project" value="UniProtKB-KW"/>
</dbReference>
<evidence type="ECO:0000256" key="2">
    <source>
        <dbReference type="PIRNR" id="PIRNR029950"/>
    </source>
</evidence>
<dbReference type="OrthoDB" id="5621871at2"/>
<evidence type="ECO:0000256" key="1">
    <source>
        <dbReference type="ARBA" id="ARBA00023118"/>
    </source>
</evidence>
<sequence length="249" mass="28734">MNLYRSRNFYARIRGDRALFTNPATKGGSERSSYSVPTRQALQGIIDGIYHKPTFTNVITEVKVVNQIQTELHGVRALLHDYSADLSYVSYLSDVEYLVKFHFIWNENREDLIQDRLPKKHEAIMERSIRKGGRRDIFLGTRECFGLVDEISQEEYETIPSYYNGVTIDLGIMFHSFAYPTSKDTPLKSYFTKTVMENGAIKFKPQSECEIVNTLSSYAFKSLGQLKSVDDEYVDDEYEEYEAMEKGEG</sequence>
<keyword evidence="1 2" id="KW-0051">Antiviral defense</keyword>
<dbReference type="EvolutionaryTrace" id="Q8DSL7"/>
<name>Q8DSL7_STRMU</name>
<dbReference type="Proteomes" id="UP000002512">
    <property type="component" value="Chromosome"/>
</dbReference>
<organism evidence="3 4">
    <name type="scientific">Streptococcus mutans serotype c (strain ATCC 700610 / UA159)</name>
    <dbReference type="NCBI Taxonomy" id="210007"/>
    <lineage>
        <taxon>Bacteria</taxon>
        <taxon>Bacillati</taxon>
        <taxon>Bacillota</taxon>
        <taxon>Bacilli</taxon>
        <taxon>Lactobacillales</taxon>
        <taxon>Streptococcaceae</taxon>
        <taxon>Streptococcus</taxon>
    </lineage>
</organism>
<keyword evidence="2" id="KW-0378">Hydrolase</keyword>
<proteinExistence type="evidence at protein level"/>
<dbReference type="GO" id="GO:0003723">
    <property type="term" value="F:RNA binding"/>
    <property type="evidence" value="ECO:0007669"/>
    <property type="project" value="UniProtKB-UniRule"/>
</dbReference>
<keyword evidence="2" id="KW-0255">Endonuclease</keyword>
<dbReference type="HOGENOM" id="CLU_093736_0_0_9"/>
<reference evidence="5" key="2">
    <citation type="submission" date="2014-07" db="PDB data bank">
        <title>The crystal structure of a functionally uncharacterized protein SMU1763c from Streptococcus mutans.</title>
        <authorList>
            <person name="Tan K."/>
            <person name="Xu X."/>
            <person name="Cui H."/>
            <person name="Liu S."/>
            <person name="Savchenko A."/>
            <person name="Joachimiak A."/>
        </authorList>
    </citation>
    <scope>X-RAY CRYSTALLOGRAPHY (1.72 ANGSTROMS)</scope>
</reference>
<evidence type="ECO:0000313" key="3">
    <source>
        <dbReference type="EMBL" id="AAN59392.1"/>
    </source>
</evidence>
<dbReference type="Pfam" id="PF09704">
    <property type="entry name" value="Cas_Cas5d"/>
    <property type="match status" value="1"/>
</dbReference>
<dbReference type="KEGG" id="smu:SMU_1763c"/>
<dbReference type="GO" id="GO:0004519">
    <property type="term" value="F:endonuclease activity"/>
    <property type="evidence" value="ECO:0007669"/>
    <property type="project" value="UniProtKB-UniRule"/>
</dbReference>
<dbReference type="InterPro" id="IPR013422">
    <property type="entry name" value="CRISPR-assoc_prot_Cas5_N"/>
</dbReference>
<comment type="similarity">
    <text evidence="2">Belongs to the CRISPR-associated protein Cas5 family. Subtype I-C/Dvulg subfamily.</text>
</comment>
<dbReference type="PIRSF" id="PIRSF029950">
    <property type="entry name" value="Cas_CT1134"/>
    <property type="match status" value="1"/>
</dbReference>
<dbReference type="EMBL" id="AE014133">
    <property type="protein sequence ID" value="AAN59392.1"/>
    <property type="molecule type" value="Genomic_DNA"/>
</dbReference>
<protein>
    <recommendedName>
        <fullName evidence="2">pre-crRNA processing endonuclease</fullName>
        <ecNumber evidence="2">3.1.-.-</ecNumber>
    </recommendedName>
</protein>
<dbReference type="NCBIfam" id="TIGR01876">
    <property type="entry name" value="cas_Cas5d"/>
    <property type="match status" value="1"/>
</dbReference>
<dbReference type="AlphaFoldDB" id="Q8DSL7"/>
<comment type="function">
    <text evidence="2">CRISPR (clustered regularly interspaced short palindromic repeat) is an adaptive immune system that provides protection against mobile genetic elements (viruses, transposable elements and conjugative plasmids). CRISPR clusters contain spacers, sequences complementary to antecedent mobile elements, and target invading nucleic acids. CRISPR clusters are transcribed and processed into CRISPR RNA (crRNA).</text>
</comment>
<dbReference type="GO" id="GO:0051607">
    <property type="term" value="P:defense response to virus"/>
    <property type="evidence" value="ECO:0007669"/>
    <property type="project" value="UniProtKB-UniRule"/>
</dbReference>
<gene>
    <name evidence="3" type="ordered locus">SMU_1763c</name>
</gene>
<dbReference type="eggNOG" id="ENOG502Z82V">
    <property type="taxonomic scope" value="Bacteria"/>
</dbReference>
<reference evidence="3 4" key="1">
    <citation type="journal article" date="2002" name="Proc. Natl. Acad. Sci. U.S.A.">
        <title>Genome sequence of Streptococcus mutans UA159, a cariogenic dental pathogen.</title>
        <authorList>
            <person name="Ajdic D."/>
            <person name="McShan W.M."/>
            <person name="McLaughlin R.E."/>
            <person name="Savic G."/>
            <person name="Chang J."/>
            <person name="Carson M.B."/>
            <person name="Primeaux C."/>
            <person name="Tian R."/>
            <person name="Kenton S."/>
            <person name="Jia H."/>
            <person name="Lin S."/>
            <person name="Qian Y."/>
            <person name="Li S."/>
            <person name="Zhu H."/>
            <person name="Najar F."/>
            <person name="Lai H."/>
            <person name="White J."/>
            <person name="Roe B.A."/>
            <person name="Ferretti J.J."/>
        </authorList>
    </citation>
    <scope>NUCLEOTIDE SEQUENCE [LARGE SCALE GENOMIC DNA]</scope>
    <source>
        <strain evidence="4">ATCC 700610 / UA159</strain>
    </source>
</reference>
<accession>Q8DSL7</accession>
<dbReference type="PDB" id="4R0J">
    <property type="method" value="X-ray"/>
    <property type="resolution" value="1.72 A"/>
    <property type="chains" value="A=1-249"/>
</dbReference>
<keyword evidence="2" id="KW-0694">RNA-binding</keyword>
<dbReference type="PDBsum" id="4R0J"/>
<evidence type="ECO:0000313" key="4">
    <source>
        <dbReference type="Proteomes" id="UP000002512"/>
    </source>
</evidence>
<dbReference type="EC" id="3.1.-.-" evidence="2"/>
<dbReference type="SMR" id="Q8DSL7"/>
<keyword evidence="5" id="KW-0002">3D-structure</keyword>
<dbReference type="GO" id="GO:0043571">
    <property type="term" value="P:maintenance of CRISPR repeat elements"/>
    <property type="evidence" value="ECO:0007669"/>
    <property type="project" value="UniProtKB-UniRule"/>
</dbReference>
<evidence type="ECO:0007829" key="5">
    <source>
        <dbReference type="PDB" id="4R0J"/>
    </source>
</evidence>
<keyword evidence="2" id="KW-0540">Nuclease</keyword>
<dbReference type="NCBIfam" id="TIGR02593">
    <property type="entry name" value="CRISPR_cas5"/>
    <property type="match status" value="1"/>
</dbReference>